<dbReference type="EMBL" id="AM920439">
    <property type="protein sequence ID" value="CAP87006.1"/>
    <property type="molecule type" value="Genomic_DNA"/>
</dbReference>
<dbReference type="Pfam" id="PF00083">
    <property type="entry name" value="Sugar_tr"/>
    <property type="match status" value="1"/>
</dbReference>
<dbReference type="BioCyc" id="PCHR:PC24G00980-MONOMER"/>
<accession>B6HWQ6</accession>
<evidence type="ECO:0000259" key="8">
    <source>
        <dbReference type="PROSITE" id="PS50850"/>
    </source>
</evidence>
<dbReference type="PANTHER" id="PTHR48022">
    <property type="entry name" value="PLASTIDIC GLUCOSE TRANSPORTER 4"/>
    <property type="match status" value="1"/>
</dbReference>
<dbReference type="InterPro" id="IPR036259">
    <property type="entry name" value="MFS_trans_sf"/>
</dbReference>
<dbReference type="HOGENOM" id="CLU_1104929_0_0_1"/>
<feature type="transmembrane region" description="Helical" evidence="7">
    <location>
        <begin position="138"/>
        <end position="157"/>
    </location>
</feature>
<evidence type="ECO:0000256" key="2">
    <source>
        <dbReference type="ARBA" id="ARBA00010992"/>
    </source>
</evidence>
<feature type="transmembrane region" description="Helical" evidence="7">
    <location>
        <begin position="317"/>
        <end position="341"/>
    </location>
</feature>
<feature type="compositionally biased region" description="Basic and acidic residues" evidence="6">
    <location>
        <begin position="11"/>
        <end position="24"/>
    </location>
</feature>
<evidence type="ECO:0000256" key="4">
    <source>
        <dbReference type="ARBA" id="ARBA00022989"/>
    </source>
</evidence>
<comment type="subcellular location">
    <subcellularLocation>
        <location evidence="1">Membrane</location>
        <topology evidence="1">Multi-pass membrane protein</topology>
    </subcellularLocation>
</comment>
<feature type="transmembrane region" description="Helical" evidence="7">
    <location>
        <begin position="66"/>
        <end position="91"/>
    </location>
</feature>
<keyword evidence="5 7" id="KW-0472">Membrane</keyword>
<evidence type="ECO:0000256" key="1">
    <source>
        <dbReference type="ARBA" id="ARBA00004141"/>
    </source>
</evidence>
<proteinExistence type="inferred from homology"/>
<feature type="transmembrane region" description="Helical" evidence="7">
    <location>
        <begin position="226"/>
        <end position="249"/>
    </location>
</feature>
<name>B6HWQ6_PENRW</name>
<feature type="transmembrane region" description="Helical" evidence="7">
    <location>
        <begin position="199"/>
        <end position="220"/>
    </location>
</feature>
<comment type="similarity">
    <text evidence="2">Belongs to the major facilitator superfamily. Sugar transporter (TC 2.A.1.1) family.</text>
</comment>
<dbReference type="eggNOG" id="KOG0254">
    <property type="taxonomic scope" value="Eukaryota"/>
</dbReference>
<gene>
    <name evidence="9" type="ORF">Pc24g00980</name>
    <name evidence="9" type="ORF">PCH_Pc24g00980</name>
</gene>
<evidence type="ECO:0000256" key="5">
    <source>
        <dbReference type="ARBA" id="ARBA00023136"/>
    </source>
</evidence>
<feature type="transmembrane region" description="Helical" evidence="7">
    <location>
        <begin position="479"/>
        <end position="502"/>
    </location>
</feature>
<evidence type="ECO:0000256" key="6">
    <source>
        <dbReference type="SAM" id="MobiDB-lite"/>
    </source>
</evidence>
<protein>
    <submittedName>
        <fullName evidence="9">Pc24g00980 protein</fullName>
    </submittedName>
</protein>
<dbReference type="AlphaFoldDB" id="B6HWQ6"/>
<keyword evidence="4 7" id="KW-1133">Transmembrane helix</keyword>
<dbReference type="InterPro" id="IPR050360">
    <property type="entry name" value="MFS_Sugar_Transporters"/>
</dbReference>
<dbReference type="PROSITE" id="PS50850">
    <property type="entry name" value="MFS"/>
    <property type="match status" value="1"/>
</dbReference>
<dbReference type="SUPFAM" id="SSF103473">
    <property type="entry name" value="MFS general substrate transporter"/>
    <property type="match status" value="1"/>
</dbReference>
<evidence type="ECO:0000313" key="10">
    <source>
        <dbReference type="Proteomes" id="UP000000724"/>
    </source>
</evidence>
<evidence type="ECO:0000256" key="7">
    <source>
        <dbReference type="SAM" id="Phobius"/>
    </source>
</evidence>
<dbReference type="Proteomes" id="UP000000724">
    <property type="component" value="Contig Pc00c24"/>
</dbReference>
<feature type="transmembrane region" description="Helical" evidence="7">
    <location>
        <begin position="111"/>
        <end position="131"/>
    </location>
</feature>
<organism evidence="9 10">
    <name type="scientific">Penicillium rubens (strain ATCC 28089 / DSM 1075 / NRRL 1951 / Wisconsin 54-1255)</name>
    <name type="common">Penicillium chrysogenum</name>
    <dbReference type="NCBI Taxonomy" id="500485"/>
    <lineage>
        <taxon>Eukaryota</taxon>
        <taxon>Fungi</taxon>
        <taxon>Dikarya</taxon>
        <taxon>Ascomycota</taxon>
        <taxon>Pezizomycotina</taxon>
        <taxon>Eurotiomycetes</taxon>
        <taxon>Eurotiomycetidae</taxon>
        <taxon>Eurotiales</taxon>
        <taxon>Aspergillaceae</taxon>
        <taxon>Penicillium</taxon>
        <taxon>Penicillium chrysogenum species complex</taxon>
    </lineage>
</organism>
<dbReference type="PANTHER" id="PTHR48022:SF13">
    <property type="entry name" value="MAJOR FACILITATOR SUPERFAMILY (MFS) PROFILE DOMAIN-CONTAINING PROTEIN"/>
    <property type="match status" value="1"/>
</dbReference>
<keyword evidence="3 7" id="KW-0812">Transmembrane</keyword>
<dbReference type="InterPro" id="IPR020846">
    <property type="entry name" value="MFS_dom"/>
</dbReference>
<feature type="region of interest" description="Disordered" evidence="6">
    <location>
        <begin position="1"/>
        <end position="24"/>
    </location>
</feature>
<evidence type="ECO:0000256" key="3">
    <source>
        <dbReference type="ARBA" id="ARBA00022692"/>
    </source>
</evidence>
<feature type="domain" description="Major facilitator superfamily (MFS) profile" evidence="8">
    <location>
        <begin position="69"/>
        <end position="531"/>
    </location>
</feature>
<dbReference type="InterPro" id="IPR005828">
    <property type="entry name" value="MFS_sugar_transport-like"/>
</dbReference>
<evidence type="ECO:0000313" key="9">
    <source>
        <dbReference type="EMBL" id="CAP87006.1"/>
    </source>
</evidence>
<dbReference type="Gene3D" id="1.20.1250.20">
    <property type="entry name" value="MFS general substrate transporter like domains"/>
    <property type="match status" value="1"/>
</dbReference>
<dbReference type="GO" id="GO:0016020">
    <property type="term" value="C:membrane"/>
    <property type="evidence" value="ECO:0007669"/>
    <property type="project" value="UniProtKB-SubCell"/>
</dbReference>
<dbReference type="OrthoDB" id="6133115at2759"/>
<dbReference type="GO" id="GO:0005351">
    <property type="term" value="F:carbohydrate:proton symporter activity"/>
    <property type="evidence" value="ECO:0007669"/>
    <property type="project" value="TreeGrafter"/>
</dbReference>
<feature type="transmembrane region" description="Helical" evidence="7">
    <location>
        <begin position="361"/>
        <end position="378"/>
    </location>
</feature>
<dbReference type="OMA" id="ISAMYTV"/>
<sequence length="572" mass="62369">MADNTQPVQLVEKEGASDAMHQEHKEGLNEGVKEGIKVETVQGSVALDIARRTDPPNPWSAQMRKLYLFMTVAYLCSALNGFDGSLMGALLPIEQFRNTFGSGLVGAKASLIQGMYTIGGVSALPFVGIILDTWGRRSGMFLGSVGVIVGTILGGTANKMDQLLASRFFLGWGYSLASAAAPAYVVEMSHPAYRDILTGLYNCQYFVGAIAAAGACRGCLKYQSSLAWRIPIWCQLISSSLVVLTVWFIPESPRWLYSHGHREKAWDVITRYHGEGSRDNAYVHLQVREYEEAINLEGADKNAFDFRSLIGTKAARWRLMCVGIASFMSQWAQAGVTTYYIGGLLASAGMTDTAQVLNVNLGNTVLSAGLAYLGSYLGPKIQRRPMMMGASVACCVRTCPACFFPINQCSTLTILDMKICFACFSATTGVFAKSEDPGAATASIVFIFLIGACFSFAWTPLQAMYAVECLSYETRAKGMAMYSVFTNIALLVNQFGVGNAIAVIGWHTYIILAGWNIVQGVFIYFFAVETNNRTLEELTEIFEAPNPRKKSTEARQVLVSENENQVVEVKSA</sequence>
<feature type="transmembrane region" description="Helical" evidence="7">
    <location>
        <begin position="508"/>
        <end position="527"/>
    </location>
</feature>
<keyword evidence="10" id="KW-1185">Reference proteome</keyword>
<feature type="transmembrane region" description="Helical" evidence="7">
    <location>
        <begin position="438"/>
        <end position="458"/>
    </location>
</feature>
<reference evidence="9 10" key="1">
    <citation type="journal article" date="2008" name="Nat. Biotechnol.">
        <title>Genome sequencing and analysis of the filamentous fungus Penicillium chrysogenum.</title>
        <authorList>
            <person name="van den Berg M.A."/>
            <person name="Albang R."/>
            <person name="Albermann K."/>
            <person name="Badger J.H."/>
            <person name="Daran J.-M."/>
            <person name="Driessen A.J.M."/>
            <person name="Garcia-Estrada C."/>
            <person name="Fedorova N.D."/>
            <person name="Harris D.M."/>
            <person name="Heijne W.H.M."/>
            <person name="Joardar V.S."/>
            <person name="Kiel J.A.K.W."/>
            <person name="Kovalchuk A."/>
            <person name="Martin J.F."/>
            <person name="Nierman W.C."/>
            <person name="Nijland J.G."/>
            <person name="Pronk J.T."/>
            <person name="Roubos J.A."/>
            <person name="van der Klei I.J."/>
            <person name="van Peij N.N.M.E."/>
            <person name="Veenhuis M."/>
            <person name="von Doehren H."/>
            <person name="Wagner C."/>
            <person name="Wortman J.R."/>
            <person name="Bovenberg R.A.L."/>
        </authorList>
    </citation>
    <scope>NUCLEOTIDE SEQUENCE [LARGE SCALE GENOMIC DNA]</scope>
    <source>
        <strain evidence="10">ATCC 28089 / DSM 1075 / NRRL 1951 / Wisconsin 54-1255</strain>
    </source>
</reference>